<dbReference type="PROSITE" id="PS50850">
    <property type="entry name" value="MFS"/>
    <property type="match status" value="1"/>
</dbReference>
<sequence>MTMNKWKPIFIALYTGQFFSLLSSAAVQFSMIWWLTDTTGSPLILAIAGIAGFLPQALIGPLAGTLIDRYSRKLMMIAADMTVALGSLLLFITMLYQEPGIGLIIVVLVIRSLATAFHMPAMQATIPLLVPEEHLTKASGWGQMVGSITNIAGPALGMSILAASSLEWVLLIDVFGALIASTIVLFIKIPKLSKQVEHSGTSLLAEMKEGYHEIVSHPKVWRLAILIMVVSILYIPVGTYFPLMVRNHFDQGVLQAGMVEIVFAIGLIVGASVIGIFGDRFSKVRLMAGGMLIMGVALFISGILPASAFYVFVVMSLLIGLSGPIFSAPFSALIQSEIEPHLLGRVFSFIGSMSLLAAPIGLGIAGVFIEFTNVGMLFMAAGVLIVVNALITWRLK</sequence>
<feature type="transmembrane region" description="Helical" evidence="7">
    <location>
        <begin position="310"/>
        <end position="334"/>
    </location>
</feature>
<proteinExistence type="predicted"/>
<dbReference type="AlphaFoldDB" id="A0AAX3MTL9"/>
<evidence type="ECO:0000259" key="8">
    <source>
        <dbReference type="PROSITE" id="PS50850"/>
    </source>
</evidence>
<evidence type="ECO:0000256" key="5">
    <source>
        <dbReference type="ARBA" id="ARBA00022989"/>
    </source>
</evidence>
<feature type="transmembrane region" description="Helical" evidence="7">
    <location>
        <begin position="253"/>
        <end position="277"/>
    </location>
</feature>
<evidence type="ECO:0000313" key="9">
    <source>
        <dbReference type="EMBL" id="WDH80416.1"/>
    </source>
</evidence>
<reference evidence="9" key="1">
    <citation type="submission" date="2023-02" db="EMBL/GenBank/DDBJ databases">
        <title>Pathogen: clinical or host-associated sample.</title>
        <authorList>
            <person name="Hergert J."/>
            <person name="Casey R."/>
            <person name="Wagner J."/>
            <person name="Young E.L."/>
            <person name="Oakeson K.F."/>
        </authorList>
    </citation>
    <scope>NUCLEOTIDE SEQUENCE</scope>
    <source>
        <strain evidence="9">2022CK-00830</strain>
    </source>
</reference>
<dbReference type="GO" id="GO:0022857">
    <property type="term" value="F:transmembrane transporter activity"/>
    <property type="evidence" value="ECO:0007669"/>
    <property type="project" value="InterPro"/>
</dbReference>
<accession>A0AAX3MTL9</accession>
<evidence type="ECO:0000313" key="10">
    <source>
        <dbReference type="Proteomes" id="UP001220962"/>
    </source>
</evidence>
<protein>
    <submittedName>
        <fullName evidence="9">MFS transporter</fullName>
    </submittedName>
</protein>
<feature type="transmembrane region" description="Helical" evidence="7">
    <location>
        <begin position="41"/>
        <end position="62"/>
    </location>
</feature>
<dbReference type="EMBL" id="CP118101">
    <property type="protein sequence ID" value="WDH80416.1"/>
    <property type="molecule type" value="Genomic_DNA"/>
</dbReference>
<evidence type="ECO:0000256" key="7">
    <source>
        <dbReference type="SAM" id="Phobius"/>
    </source>
</evidence>
<evidence type="ECO:0000256" key="1">
    <source>
        <dbReference type="ARBA" id="ARBA00004651"/>
    </source>
</evidence>
<organism evidence="9 10">
    <name type="scientific">Paenibacillus urinalis</name>
    <dbReference type="NCBI Taxonomy" id="521520"/>
    <lineage>
        <taxon>Bacteria</taxon>
        <taxon>Bacillati</taxon>
        <taxon>Bacillota</taxon>
        <taxon>Bacilli</taxon>
        <taxon>Bacillales</taxon>
        <taxon>Paenibacillaceae</taxon>
        <taxon>Paenibacillus</taxon>
    </lineage>
</organism>
<dbReference type="CDD" id="cd06173">
    <property type="entry name" value="MFS_MefA_like"/>
    <property type="match status" value="1"/>
</dbReference>
<dbReference type="PANTHER" id="PTHR23513:SF6">
    <property type="entry name" value="MAJOR FACILITATOR SUPERFAMILY ASSOCIATED DOMAIN-CONTAINING PROTEIN"/>
    <property type="match status" value="1"/>
</dbReference>
<feature type="transmembrane region" description="Helical" evidence="7">
    <location>
        <begin position="220"/>
        <end position="241"/>
    </location>
</feature>
<evidence type="ECO:0000256" key="4">
    <source>
        <dbReference type="ARBA" id="ARBA00022692"/>
    </source>
</evidence>
<comment type="subcellular location">
    <subcellularLocation>
        <location evidence="1">Cell membrane</location>
        <topology evidence="1">Multi-pass membrane protein</topology>
    </subcellularLocation>
</comment>
<dbReference type="InterPro" id="IPR020846">
    <property type="entry name" value="MFS_dom"/>
</dbReference>
<keyword evidence="2" id="KW-0813">Transport</keyword>
<keyword evidence="3" id="KW-1003">Cell membrane</keyword>
<evidence type="ECO:0000256" key="6">
    <source>
        <dbReference type="ARBA" id="ARBA00023136"/>
    </source>
</evidence>
<dbReference type="InterPro" id="IPR011701">
    <property type="entry name" value="MFS"/>
</dbReference>
<dbReference type="Pfam" id="PF07690">
    <property type="entry name" value="MFS_1"/>
    <property type="match status" value="1"/>
</dbReference>
<feature type="transmembrane region" description="Helical" evidence="7">
    <location>
        <begin position="284"/>
        <end position="304"/>
    </location>
</feature>
<feature type="transmembrane region" description="Helical" evidence="7">
    <location>
        <begin position="375"/>
        <end position="393"/>
    </location>
</feature>
<dbReference type="SUPFAM" id="SSF103473">
    <property type="entry name" value="MFS general substrate transporter"/>
    <property type="match status" value="1"/>
</dbReference>
<dbReference type="Gene3D" id="1.20.1250.20">
    <property type="entry name" value="MFS general substrate transporter like domains"/>
    <property type="match status" value="1"/>
</dbReference>
<dbReference type="Proteomes" id="UP001220962">
    <property type="component" value="Chromosome"/>
</dbReference>
<feature type="transmembrane region" description="Helical" evidence="7">
    <location>
        <begin position="168"/>
        <end position="187"/>
    </location>
</feature>
<keyword evidence="4 7" id="KW-0812">Transmembrane</keyword>
<keyword evidence="6 7" id="KW-0472">Membrane</keyword>
<feature type="domain" description="Major facilitator superfamily (MFS) profile" evidence="8">
    <location>
        <begin position="9"/>
        <end position="396"/>
    </location>
</feature>
<keyword evidence="5 7" id="KW-1133">Transmembrane helix</keyword>
<dbReference type="GO" id="GO:0005886">
    <property type="term" value="C:plasma membrane"/>
    <property type="evidence" value="ECO:0007669"/>
    <property type="project" value="UniProtKB-SubCell"/>
</dbReference>
<dbReference type="RefSeq" id="WP_052511913.1">
    <property type="nucleotide sequence ID" value="NZ_CP118101.1"/>
</dbReference>
<name>A0AAX3MTL9_9BACL</name>
<gene>
    <name evidence="9" type="ORF">PUW23_12635</name>
</gene>
<dbReference type="PANTHER" id="PTHR23513">
    <property type="entry name" value="INTEGRAL MEMBRANE EFFLUX PROTEIN-RELATED"/>
    <property type="match status" value="1"/>
</dbReference>
<evidence type="ECO:0000256" key="3">
    <source>
        <dbReference type="ARBA" id="ARBA00022475"/>
    </source>
</evidence>
<evidence type="ECO:0000256" key="2">
    <source>
        <dbReference type="ARBA" id="ARBA00022448"/>
    </source>
</evidence>
<feature type="transmembrane region" description="Helical" evidence="7">
    <location>
        <begin position="346"/>
        <end position="369"/>
    </location>
</feature>
<dbReference type="InterPro" id="IPR036259">
    <property type="entry name" value="MFS_trans_sf"/>
</dbReference>